<dbReference type="InterPro" id="IPR011711">
    <property type="entry name" value="GntR_C"/>
</dbReference>
<organism evidence="5 6">
    <name type="scientific">Roseateles chitinivorans</name>
    <dbReference type="NCBI Taxonomy" id="2917965"/>
    <lineage>
        <taxon>Bacteria</taxon>
        <taxon>Pseudomonadati</taxon>
        <taxon>Pseudomonadota</taxon>
        <taxon>Betaproteobacteria</taxon>
        <taxon>Burkholderiales</taxon>
        <taxon>Sphaerotilaceae</taxon>
        <taxon>Roseateles</taxon>
    </lineage>
</organism>
<dbReference type="AlphaFoldDB" id="A0A2G9CDC9"/>
<keyword evidence="3" id="KW-0804">Transcription</keyword>
<feature type="domain" description="HTH gntR-type" evidence="4">
    <location>
        <begin position="14"/>
        <end position="81"/>
    </location>
</feature>
<keyword evidence="6" id="KW-1185">Reference proteome</keyword>
<gene>
    <name evidence="5" type="ORF">CS062_04360</name>
</gene>
<dbReference type="EMBL" id="PEOG01000010">
    <property type="protein sequence ID" value="PIM54385.1"/>
    <property type="molecule type" value="Genomic_DNA"/>
</dbReference>
<dbReference type="Pfam" id="PF00392">
    <property type="entry name" value="GntR"/>
    <property type="match status" value="1"/>
</dbReference>
<dbReference type="GO" id="GO:0003677">
    <property type="term" value="F:DNA binding"/>
    <property type="evidence" value="ECO:0007669"/>
    <property type="project" value="UniProtKB-KW"/>
</dbReference>
<keyword evidence="2" id="KW-0238">DNA-binding</keyword>
<dbReference type="InterPro" id="IPR000524">
    <property type="entry name" value="Tscrpt_reg_HTH_GntR"/>
</dbReference>
<evidence type="ECO:0000256" key="2">
    <source>
        <dbReference type="ARBA" id="ARBA00023125"/>
    </source>
</evidence>
<dbReference type="InterPro" id="IPR036390">
    <property type="entry name" value="WH_DNA-bd_sf"/>
</dbReference>
<dbReference type="OrthoDB" id="8851860at2"/>
<accession>A0A2G9CDC9</accession>
<dbReference type="SMART" id="SM00895">
    <property type="entry name" value="FCD"/>
    <property type="match status" value="1"/>
</dbReference>
<dbReference type="GO" id="GO:0003700">
    <property type="term" value="F:DNA-binding transcription factor activity"/>
    <property type="evidence" value="ECO:0007669"/>
    <property type="project" value="InterPro"/>
</dbReference>
<dbReference type="PANTHER" id="PTHR43537">
    <property type="entry name" value="TRANSCRIPTIONAL REGULATOR, GNTR FAMILY"/>
    <property type="match status" value="1"/>
</dbReference>
<keyword evidence="1" id="KW-0805">Transcription regulation</keyword>
<dbReference type="RefSeq" id="WP_099860274.1">
    <property type="nucleotide sequence ID" value="NZ_PEOG01000010.1"/>
</dbReference>
<dbReference type="InterPro" id="IPR008920">
    <property type="entry name" value="TF_FadR/GntR_C"/>
</dbReference>
<dbReference type="PANTHER" id="PTHR43537:SF5">
    <property type="entry name" value="UXU OPERON TRANSCRIPTIONAL REGULATOR"/>
    <property type="match status" value="1"/>
</dbReference>
<name>A0A2G9CDC9_9BURK</name>
<dbReference type="InterPro" id="IPR036388">
    <property type="entry name" value="WH-like_DNA-bd_sf"/>
</dbReference>
<dbReference type="Proteomes" id="UP000231501">
    <property type="component" value="Unassembled WGS sequence"/>
</dbReference>
<reference evidence="5 6" key="1">
    <citation type="submission" date="2017-11" db="EMBL/GenBank/DDBJ databases">
        <title>Draft genome sequence of Mitsuaria sp. HWN-4.</title>
        <authorList>
            <person name="Gundlapally S.R."/>
        </authorList>
    </citation>
    <scope>NUCLEOTIDE SEQUENCE [LARGE SCALE GENOMIC DNA]</scope>
    <source>
        <strain evidence="5 6">HWN-4</strain>
    </source>
</reference>
<dbReference type="SUPFAM" id="SSF48008">
    <property type="entry name" value="GntR ligand-binding domain-like"/>
    <property type="match status" value="1"/>
</dbReference>
<evidence type="ECO:0000313" key="6">
    <source>
        <dbReference type="Proteomes" id="UP000231501"/>
    </source>
</evidence>
<protein>
    <submittedName>
        <fullName evidence="5">GntR family transcriptional regulator</fullName>
    </submittedName>
</protein>
<evidence type="ECO:0000256" key="1">
    <source>
        <dbReference type="ARBA" id="ARBA00023015"/>
    </source>
</evidence>
<evidence type="ECO:0000313" key="5">
    <source>
        <dbReference type="EMBL" id="PIM54385.1"/>
    </source>
</evidence>
<dbReference type="PROSITE" id="PS50949">
    <property type="entry name" value="HTH_GNTR"/>
    <property type="match status" value="1"/>
</dbReference>
<comment type="caution">
    <text evidence="5">The sequence shown here is derived from an EMBL/GenBank/DDBJ whole genome shotgun (WGS) entry which is preliminary data.</text>
</comment>
<dbReference type="Gene3D" id="1.10.10.10">
    <property type="entry name" value="Winged helix-like DNA-binding domain superfamily/Winged helix DNA-binding domain"/>
    <property type="match status" value="1"/>
</dbReference>
<proteinExistence type="predicted"/>
<sequence>MTSDTLELQDVEKRRQADQAYDAIETLIATLQLRPGAPVVESELIARIGLGRTPTREALMRLVASGLIAQQPRRGLLVSDIPLAEHLDLLEARRPLERLIACCSARRASPAQRSALLACAARMAEAAERHDLEAYMRVDQALDRVNHAACRNRYAVAAVLPMIIQCRRFWYAYRHLGDVASGARAHQRLAETIASGDGVAAAEASDALMAHLRNFTLQVIA</sequence>
<dbReference type="SMART" id="SM00345">
    <property type="entry name" value="HTH_GNTR"/>
    <property type="match status" value="1"/>
</dbReference>
<evidence type="ECO:0000259" key="4">
    <source>
        <dbReference type="PROSITE" id="PS50949"/>
    </source>
</evidence>
<dbReference type="Gene3D" id="1.20.120.530">
    <property type="entry name" value="GntR ligand-binding domain-like"/>
    <property type="match status" value="1"/>
</dbReference>
<dbReference type="SUPFAM" id="SSF46785">
    <property type="entry name" value="Winged helix' DNA-binding domain"/>
    <property type="match status" value="1"/>
</dbReference>
<evidence type="ECO:0000256" key="3">
    <source>
        <dbReference type="ARBA" id="ARBA00023163"/>
    </source>
</evidence>
<dbReference type="Pfam" id="PF07729">
    <property type="entry name" value="FCD"/>
    <property type="match status" value="1"/>
</dbReference>